<sequence length="89" mass="10380">MRKLKYLEKIIKGFSNHRRIQIMDLLSQRPDLSIFEIADVLKVNFKTVSEHVRRLAISGIVVKRNDGSSVRHMLSRTGKSILMFLRTLE</sequence>
<dbReference type="InterPro" id="IPR011991">
    <property type="entry name" value="ArsR-like_HTH"/>
</dbReference>
<evidence type="ECO:0000256" key="3">
    <source>
        <dbReference type="ARBA" id="ARBA00023163"/>
    </source>
</evidence>
<organism evidence="5 6">
    <name type="scientific">Candidatus Zambryskibacteria bacterium RIFCSPLOWO2_01_FULL_43_17</name>
    <dbReference type="NCBI Taxonomy" id="1802760"/>
    <lineage>
        <taxon>Bacteria</taxon>
        <taxon>Candidatus Zambryskiibacteriota</taxon>
    </lineage>
</organism>
<dbReference type="PANTHER" id="PTHR43132:SF6">
    <property type="entry name" value="HTH-TYPE TRANSCRIPTIONAL REPRESSOR CZRA"/>
    <property type="match status" value="1"/>
</dbReference>
<evidence type="ECO:0000256" key="2">
    <source>
        <dbReference type="ARBA" id="ARBA00023125"/>
    </source>
</evidence>
<dbReference type="Gene3D" id="1.10.10.10">
    <property type="entry name" value="Winged helix-like DNA-binding domain superfamily/Winged helix DNA-binding domain"/>
    <property type="match status" value="1"/>
</dbReference>
<dbReference type="PRINTS" id="PR00778">
    <property type="entry name" value="HTHARSR"/>
</dbReference>
<dbReference type="SMART" id="SM00418">
    <property type="entry name" value="HTH_ARSR"/>
    <property type="match status" value="1"/>
</dbReference>
<gene>
    <name evidence="5" type="ORF">A2920_01900</name>
</gene>
<dbReference type="InterPro" id="IPR001845">
    <property type="entry name" value="HTH_ArsR_DNA-bd_dom"/>
</dbReference>
<dbReference type="GO" id="GO:0003677">
    <property type="term" value="F:DNA binding"/>
    <property type="evidence" value="ECO:0007669"/>
    <property type="project" value="UniProtKB-KW"/>
</dbReference>
<dbReference type="Proteomes" id="UP000179283">
    <property type="component" value="Unassembled WGS sequence"/>
</dbReference>
<dbReference type="PROSITE" id="PS50987">
    <property type="entry name" value="HTH_ARSR_2"/>
    <property type="match status" value="1"/>
</dbReference>
<evidence type="ECO:0000313" key="5">
    <source>
        <dbReference type="EMBL" id="OHB03785.1"/>
    </source>
</evidence>
<proteinExistence type="predicted"/>
<dbReference type="InterPro" id="IPR036390">
    <property type="entry name" value="WH_DNA-bd_sf"/>
</dbReference>
<dbReference type="PANTHER" id="PTHR43132">
    <property type="entry name" value="ARSENICAL RESISTANCE OPERON REPRESSOR ARSR-RELATED"/>
    <property type="match status" value="1"/>
</dbReference>
<reference evidence="5 6" key="1">
    <citation type="journal article" date="2016" name="Nat. Commun.">
        <title>Thousands of microbial genomes shed light on interconnected biogeochemical processes in an aquifer system.</title>
        <authorList>
            <person name="Anantharaman K."/>
            <person name="Brown C.T."/>
            <person name="Hug L.A."/>
            <person name="Sharon I."/>
            <person name="Castelle C.J."/>
            <person name="Probst A.J."/>
            <person name="Thomas B.C."/>
            <person name="Singh A."/>
            <person name="Wilkins M.J."/>
            <person name="Karaoz U."/>
            <person name="Brodie E.L."/>
            <person name="Williams K.H."/>
            <person name="Hubbard S.S."/>
            <person name="Banfield J.F."/>
        </authorList>
    </citation>
    <scope>NUCLEOTIDE SEQUENCE [LARGE SCALE GENOMIC DNA]</scope>
</reference>
<dbReference type="CDD" id="cd00090">
    <property type="entry name" value="HTH_ARSR"/>
    <property type="match status" value="1"/>
</dbReference>
<evidence type="ECO:0000256" key="1">
    <source>
        <dbReference type="ARBA" id="ARBA00023015"/>
    </source>
</evidence>
<keyword evidence="3" id="KW-0804">Transcription</keyword>
<keyword evidence="2" id="KW-0238">DNA-binding</keyword>
<feature type="domain" description="HTH arsR-type" evidence="4">
    <location>
        <begin position="1"/>
        <end position="89"/>
    </location>
</feature>
<comment type="caution">
    <text evidence="5">The sequence shown here is derived from an EMBL/GenBank/DDBJ whole genome shotgun (WGS) entry which is preliminary data.</text>
</comment>
<dbReference type="AlphaFoldDB" id="A0A1G2U2M9"/>
<name>A0A1G2U2M9_9BACT</name>
<dbReference type="EMBL" id="MHWD01000016">
    <property type="protein sequence ID" value="OHB03785.1"/>
    <property type="molecule type" value="Genomic_DNA"/>
</dbReference>
<dbReference type="InterPro" id="IPR051011">
    <property type="entry name" value="Metal_resp_trans_reg"/>
</dbReference>
<dbReference type="Pfam" id="PF01022">
    <property type="entry name" value="HTH_5"/>
    <property type="match status" value="1"/>
</dbReference>
<dbReference type="SUPFAM" id="SSF46785">
    <property type="entry name" value="Winged helix' DNA-binding domain"/>
    <property type="match status" value="1"/>
</dbReference>
<evidence type="ECO:0000259" key="4">
    <source>
        <dbReference type="PROSITE" id="PS50987"/>
    </source>
</evidence>
<keyword evidence="1" id="KW-0805">Transcription regulation</keyword>
<protein>
    <recommendedName>
        <fullName evidence="4">HTH arsR-type domain-containing protein</fullName>
    </recommendedName>
</protein>
<evidence type="ECO:0000313" key="6">
    <source>
        <dbReference type="Proteomes" id="UP000179283"/>
    </source>
</evidence>
<accession>A0A1G2U2M9</accession>
<dbReference type="InterPro" id="IPR036388">
    <property type="entry name" value="WH-like_DNA-bd_sf"/>
</dbReference>
<dbReference type="GO" id="GO:0003700">
    <property type="term" value="F:DNA-binding transcription factor activity"/>
    <property type="evidence" value="ECO:0007669"/>
    <property type="project" value="InterPro"/>
</dbReference>